<evidence type="ECO:0000256" key="4">
    <source>
        <dbReference type="ARBA" id="ARBA00022692"/>
    </source>
</evidence>
<evidence type="ECO:0000313" key="11">
    <source>
        <dbReference type="Proteomes" id="UP000295680"/>
    </source>
</evidence>
<evidence type="ECO:0000256" key="7">
    <source>
        <dbReference type="RuleBase" id="RU363032"/>
    </source>
</evidence>
<dbReference type="InterPro" id="IPR050366">
    <property type="entry name" value="BP-dependent_transpt_permease"/>
</dbReference>
<dbReference type="InterPro" id="IPR000515">
    <property type="entry name" value="MetI-like"/>
</dbReference>
<feature type="domain" description="ABC transmembrane type-1" evidence="9">
    <location>
        <begin position="74"/>
        <end position="259"/>
    </location>
</feature>
<keyword evidence="4 7" id="KW-0812">Transmembrane</keyword>
<dbReference type="PANTHER" id="PTHR43386:SF25">
    <property type="entry name" value="PEPTIDE ABC TRANSPORTER PERMEASE PROTEIN"/>
    <property type="match status" value="1"/>
</dbReference>
<dbReference type="InterPro" id="IPR035906">
    <property type="entry name" value="MetI-like_sf"/>
</dbReference>
<accession>A0A4R2J5L7</accession>
<evidence type="ECO:0000256" key="2">
    <source>
        <dbReference type="ARBA" id="ARBA00022448"/>
    </source>
</evidence>
<protein>
    <submittedName>
        <fullName evidence="10">Peptide/nickel transport system permease protein</fullName>
    </submittedName>
</protein>
<feature type="transmembrane region" description="Helical" evidence="7">
    <location>
        <begin position="187"/>
        <end position="212"/>
    </location>
</feature>
<feature type="transmembrane region" description="Helical" evidence="7">
    <location>
        <begin position="109"/>
        <end position="127"/>
    </location>
</feature>
<feature type="transmembrane region" description="Helical" evidence="7">
    <location>
        <begin position="74"/>
        <end position="97"/>
    </location>
</feature>
<keyword evidence="8" id="KW-0732">Signal</keyword>
<evidence type="ECO:0000313" key="10">
    <source>
        <dbReference type="EMBL" id="TCO54173.1"/>
    </source>
</evidence>
<keyword evidence="3" id="KW-1003">Cell membrane</keyword>
<name>A0A4R2J5L7_9PSEU</name>
<keyword evidence="6 7" id="KW-0472">Membrane</keyword>
<evidence type="ECO:0000259" key="9">
    <source>
        <dbReference type="PROSITE" id="PS50928"/>
    </source>
</evidence>
<dbReference type="EMBL" id="SLWS01000009">
    <property type="protein sequence ID" value="TCO54173.1"/>
    <property type="molecule type" value="Genomic_DNA"/>
</dbReference>
<dbReference type="GO" id="GO:0055085">
    <property type="term" value="P:transmembrane transport"/>
    <property type="evidence" value="ECO:0007669"/>
    <property type="project" value="InterPro"/>
</dbReference>
<feature type="signal peptide" evidence="8">
    <location>
        <begin position="1"/>
        <end position="23"/>
    </location>
</feature>
<dbReference type="AlphaFoldDB" id="A0A4R2J5L7"/>
<comment type="subcellular location">
    <subcellularLocation>
        <location evidence="1 7">Cell membrane</location>
        <topology evidence="1 7">Multi-pass membrane protein</topology>
    </subcellularLocation>
</comment>
<feature type="chain" id="PRO_5020796547" evidence="8">
    <location>
        <begin position="24"/>
        <end position="274"/>
    </location>
</feature>
<dbReference type="PANTHER" id="PTHR43386">
    <property type="entry name" value="OLIGOPEPTIDE TRANSPORT SYSTEM PERMEASE PROTEIN APPC"/>
    <property type="match status" value="1"/>
</dbReference>
<dbReference type="GO" id="GO:0005886">
    <property type="term" value="C:plasma membrane"/>
    <property type="evidence" value="ECO:0007669"/>
    <property type="project" value="UniProtKB-SubCell"/>
</dbReference>
<dbReference type="OrthoDB" id="3626124at2"/>
<dbReference type="CDD" id="cd06261">
    <property type="entry name" value="TM_PBP2"/>
    <property type="match status" value="1"/>
</dbReference>
<keyword evidence="5 7" id="KW-1133">Transmembrane helix</keyword>
<keyword evidence="11" id="KW-1185">Reference proteome</keyword>
<organism evidence="10 11">
    <name type="scientific">Actinocrispum wychmicini</name>
    <dbReference type="NCBI Taxonomy" id="1213861"/>
    <lineage>
        <taxon>Bacteria</taxon>
        <taxon>Bacillati</taxon>
        <taxon>Actinomycetota</taxon>
        <taxon>Actinomycetes</taxon>
        <taxon>Pseudonocardiales</taxon>
        <taxon>Pseudonocardiaceae</taxon>
        <taxon>Actinocrispum</taxon>
    </lineage>
</organism>
<sequence>MTRRRPGITVVLSMVLTSLLAVAAVVGQWLAPMDPTKQDILAAAAPPGGGHPLGTDQLGRDVLSRVLAGTQSALVGPVVVAIGAGIVAVVFGLLAGFRGGLLDTVVMRVVDLLYALPSILVVVVLVGLLGSGYWGAVGVLILLSAPGGVRMVRSVVLAQRTLPYVEAGRVVGLSDRRLMFVHVLPNVLPTVVAGLLLDFVGGLVALSALSFLGMGSPPGSFDWGRMLTENRGLLEQNAWAALAPALLIVIAASSVTVLGDWVFARLTGKERGRG</sequence>
<feature type="transmembrane region" description="Helical" evidence="7">
    <location>
        <begin position="133"/>
        <end position="152"/>
    </location>
</feature>
<keyword evidence="2 7" id="KW-0813">Transport</keyword>
<feature type="transmembrane region" description="Helical" evidence="7">
    <location>
        <begin position="238"/>
        <end position="263"/>
    </location>
</feature>
<comment type="similarity">
    <text evidence="7">Belongs to the binding-protein-dependent transport system permease family.</text>
</comment>
<reference evidence="10 11" key="1">
    <citation type="submission" date="2019-03" db="EMBL/GenBank/DDBJ databases">
        <title>Genomic Encyclopedia of Type Strains, Phase IV (KMG-IV): sequencing the most valuable type-strain genomes for metagenomic binning, comparative biology and taxonomic classification.</title>
        <authorList>
            <person name="Goeker M."/>
        </authorList>
    </citation>
    <scope>NUCLEOTIDE SEQUENCE [LARGE SCALE GENOMIC DNA]</scope>
    <source>
        <strain evidence="10 11">DSM 45934</strain>
    </source>
</reference>
<comment type="caution">
    <text evidence="10">The sequence shown here is derived from an EMBL/GenBank/DDBJ whole genome shotgun (WGS) entry which is preliminary data.</text>
</comment>
<evidence type="ECO:0000256" key="1">
    <source>
        <dbReference type="ARBA" id="ARBA00004651"/>
    </source>
</evidence>
<gene>
    <name evidence="10" type="ORF">EV192_109153</name>
</gene>
<evidence type="ECO:0000256" key="5">
    <source>
        <dbReference type="ARBA" id="ARBA00022989"/>
    </source>
</evidence>
<evidence type="ECO:0000256" key="3">
    <source>
        <dbReference type="ARBA" id="ARBA00022475"/>
    </source>
</evidence>
<evidence type="ECO:0000256" key="6">
    <source>
        <dbReference type="ARBA" id="ARBA00023136"/>
    </source>
</evidence>
<dbReference type="PROSITE" id="PS50928">
    <property type="entry name" value="ABC_TM1"/>
    <property type="match status" value="1"/>
</dbReference>
<proteinExistence type="inferred from homology"/>
<dbReference type="Gene3D" id="1.10.3720.10">
    <property type="entry name" value="MetI-like"/>
    <property type="match status" value="1"/>
</dbReference>
<dbReference type="Pfam" id="PF00528">
    <property type="entry name" value="BPD_transp_1"/>
    <property type="match status" value="1"/>
</dbReference>
<evidence type="ECO:0000256" key="8">
    <source>
        <dbReference type="SAM" id="SignalP"/>
    </source>
</evidence>
<dbReference type="Proteomes" id="UP000295680">
    <property type="component" value="Unassembled WGS sequence"/>
</dbReference>
<dbReference type="RefSeq" id="WP_132123166.1">
    <property type="nucleotide sequence ID" value="NZ_SLWS01000009.1"/>
</dbReference>
<dbReference type="SUPFAM" id="SSF161098">
    <property type="entry name" value="MetI-like"/>
    <property type="match status" value="1"/>
</dbReference>